<dbReference type="EMBL" id="VSSQ01092393">
    <property type="protein sequence ID" value="MPN37630.1"/>
    <property type="molecule type" value="Genomic_DNA"/>
</dbReference>
<proteinExistence type="predicted"/>
<comment type="caution">
    <text evidence="1">The sequence shown here is derived from an EMBL/GenBank/DDBJ whole genome shotgun (WGS) entry which is preliminary data.</text>
</comment>
<protein>
    <submittedName>
        <fullName evidence="1">Uncharacterized protein</fullName>
    </submittedName>
</protein>
<organism evidence="1">
    <name type="scientific">bioreactor metagenome</name>
    <dbReference type="NCBI Taxonomy" id="1076179"/>
    <lineage>
        <taxon>unclassified sequences</taxon>
        <taxon>metagenomes</taxon>
        <taxon>ecological metagenomes</taxon>
    </lineage>
</organism>
<reference evidence="1" key="1">
    <citation type="submission" date="2019-08" db="EMBL/GenBank/DDBJ databases">
        <authorList>
            <person name="Kucharzyk K."/>
            <person name="Murdoch R.W."/>
            <person name="Higgins S."/>
            <person name="Loffler F."/>
        </authorList>
    </citation>
    <scope>NUCLEOTIDE SEQUENCE</scope>
</reference>
<accession>A0A645HFW6</accession>
<sequence length="57" mass="6539">MDTEHFFRAVDHTAEQATDLVLDPLTHGLDALPESRHDVLTNVHNRRDRPGDATYDR</sequence>
<evidence type="ECO:0000313" key="1">
    <source>
        <dbReference type="EMBL" id="MPN37630.1"/>
    </source>
</evidence>
<gene>
    <name evidence="1" type="ORF">SDC9_185150</name>
</gene>
<dbReference type="AlphaFoldDB" id="A0A645HFW6"/>
<name>A0A645HFW6_9ZZZZ</name>